<dbReference type="PANTHER" id="PTHR43333">
    <property type="entry name" value="2-HACID_DH_C DOMAIN-CONTAINING PROTEIN"/>
    <property type="match status" value="1"/>
</dbReference>
<keyword evidence="5" id="KW-1185">Reference proteome</keyword>
<evidence type="ECO:0000313" key="5">
    <source>
        <dbReference type="Proteomes" id="UP000317998"/>
    </source>
</evidence>
<dbReference type="RefSeq" id="WP_141879529.1">
    <property type="nucleotide sequence ID" value="NZ_VFOM01000001.1"/>
</dbReference>
<evidence type="ECO:0000256" key="2">
    <source>
        <dbReference type="ARBA" id="ARBA00023027"/>
    </source>
</evidence>
<dbReference type="Pfam" id="PF02826">
    <property type="entry name" value="2-Hacid_dh_C"/>
    <property type="match status" value="1"/>
</dbReference>
<protein>
    <submittedName>
        <fullName evidence="4">Phosphoglycerate dehydrogenase-like enzyme</fullName>
    </submittedName>
</protein>
<gene>
    <name evidence="4" type="ORF">FB562_0308</name>
</gene>
<dbReference type="EMBL" id="VFOM01000001">
    <property type="protein sequence ID" value="TQL47254.1"/>
    <property type="molecule type" value="Genomic_DNA"/>
</dbReference>
<evidence type="ECO:0000313" key="4">
    <source>
        <dbReference type="EMBL" id="TQL47254.1"/>
    </source>
</evidence>
<dbReference type="GO" id="GO:0051287">
    <property type="term" value="F:NAD binding"/>
    <property type="evidence" value="ECO:0007669"/>
    <property type="project" value="InterPro"/>
</dbReference>
<comment type="caution">
    <text evidence="4">The sequence shown here is derived from an EMBL/GenBank/DDBJ whole genome shotgun (WGS) entry which is preliminary data.</text>
</comment>
<keyword evidence="1" id="KW-0560">Oxidoreductase</keyword>
<evidence type="ECO:0000256" key="1">
    <source>
        <dbReference type="ARBA" id="ARBA00023002"/>
    </source>
</evidence>
<reference evidence="4 5" key="1">
    <citation type="submission" date="2019-06" db="EMBL/GenBank/DDBJ databases">
        <title>Sequencing the genomes of 1000 actinobacteria strains.</title>
        <authorList>
            <person name="Klenk H.-P."/>
        </authorList>
    </citation>
    <scope>NUCLEOTIDE SEQUENCE [LARGE SCALE GENOMIC DNA]</scope>
    <source>
        <strain evidence="4 5">DSM 26477</strain>
    </source>
</reference>
<dbReference type="GO" id="GO:0016491">
    <property type="term" value="F:oxidoreductase activity"/>
    <property type="evidence" value="ECO:0007669"/>
    <property type="project" value="UniProtKB-KW"/>
</dbReference>
<dbReference type="Proteomes" id="UP000317998">
    <property type="component" value="Unassembled WGS sequence"/>
</dbReference>
<dbReference type="Gene3D" id="3.40.50.720">
    <property type="entry name" value="NAD(P)-binding Rossmann-like Domain"/>
    <property type="match status" value="2"/>
</dbReference>
<dbReference type="InterPro" id="IPR036291">
    <property type="entry name" value="NAD(P)-bd_dom_sf"/>
</dbReference>
<dbReference type="SUPFAM" id="SSF51735">
    <property type="entry name" value="NAD(P)-binding Rossmann-fold domains"/>
    <property type="match status" value="1"/>
</dbReference>
<dbReference type="PANTHER" id="PTHR43333:SF1">
    <property type="entry name" value="D-ISOMER SPECIFIC 2-HYDROXYACID DEHYDROGENASE NAD-BINDING DOMAIN-CONTAINING PROTEIN"/>
    <property type="match status" value="1"/>
</dbReference>
<dbReference type="OrthoDB" id="4324715at2"/>
<accession>A0A542YGZ8</accession>
<dbReference type="InterPro" id="IPR006140">
    <property type="entry name" value="D-isomer_DH_NAD-bd"/>
</dbReference>
<feature type="domain" description="D-isomer specific 2-hydroxyacid dehydrogenase NAD-binding" evidence="3">
    <location>
        <begin position="100"/>
        <end position="283"/>
    </location>
</feature>
<name>A0A542YGZ8_9MICO</name>
<dbReference type="AlphaFoldDB" id="A0A542YGZ8"/>
<dbReference type="SUPFAM" id="SSF52283">
    <property type="entry name" value="Formate/glycerate dehydrogenase catalytic domain-like"/>
    <property type="match status" value="1"/>
</dbReference>
<organism evidence="4 5">
    <name type="scientific">Homoserinimonas aerilata</name>
    <dbReference type="NCBI Taxonomy" id="1162970"/>
    <lineage>
        <taxon>Bacteria</taxon>
        <taxon>Bacillati</taxon>
        <taxon>Actinomycetota</taxon>
        <taxon>Actinomycetes</taxon>
        <taxon>Micrococcales</taxon>
        <taxon>Microbacteriaceae</taxon>
        <taxon>Homoserinimonas</taxon>
    </lineage>
</organism>
<evidence type="ECO:0000259" key="3">
    <source>
        <dbReference type="Pfam" id="PF02826"/>
    </source>
</evidence>
<keyword evidence="2" id="KW-0520">NAD</keyword>
<proteinExistence type="predicted"/>
<sequence>MKVLIPTSVALSLSPINDVEYIEYDPVKLIPAEHDDADVLVSWANPSAVLEDAATRLTRLRLVQTLSAGVDQALAAGFDAMLPIASGTGLHDRPVAEHALALVLAAARRLHVTFRAQLDHRWAAEVGGVQPEPSPGLFSTLRGARVLVWGFGGIARELTPHLVSLGATVTGVATSARTTDGHRVIATEDVASELPTTDVLINILPATDATQNIVDAAVLAQLPAHAWLVNVGRGATVDEGALLDAIRAGRLGGAALDVTAQEPLPADSPLWDETNIIITPHAAGGRPLGAEQLIEHNVRVLLDGGELRNRVR</sequence>